<evidence type="ECO:0000313" key="3">
    <source>
        <dbReference type="EMBL" id="TWU35189.1"/>
    </source>
</evidence>
<name>A0A5C6DK01_9BACT</name>
<dbReference type="Pfam" id="PF01548">
    <property type="entry name" value="DEDD_Tnp_IS110"/>
    <property type="match status" value="1"/>
</dbReference>
<evidence type="ECO:0000259" key="1">
    <source>
        <dbReference type="Pfam" id="PF01548"/>
    </source>
</evidence>
<dbReference type="Proteomes" id="UP000315471">
    <property type="component" value="Unassembled WGS sequence"/>
</dbReference>
<gene>
    <name evidence="3" type="ORF">Q31b_52850</name>
</gene>
<sequence>MNQKNSIIIGIDWADAKHDFHLIEPSGEIQADDFEQSPNAIAEQLQLWRKDFPGATFLIAIEASKGALINALIDHEDIVIYPVNPAALSFHRKSYAHGGGKNDPLDAKRLAGFLKQRLPELRPLRRDQPITRELGTLSEDRRRTVDARADLANELTALLKQYFPAVLSFKAAKPYATFLLSFLIEYPTLQAAQAAGETKLRSYFHGLGMKRKAAEFAKMIVDAMPLTVDEVTLRSSQRRAVMLAEQLKILNKHIRKYEASIKELLPKHPAYAIAKSLPGPADNTQARLIAAMGDDHNRYSSAQSLQCASGIAPLTEQSGKRKFAVARWAYTKFLRQTFHEMAGLSINKSKWAKAYYNQQIAKGKSANTAKRALAYKWQRIIYRCWQSGQPYDEERYIARLKATNAPLYQLL</sequence>
<feature type="domain" description="Transposase IS110-like N-terminal" evidence="1">
    <location>
        <begin position="9"/>
        <end position="164"/>
    </location>
</feature>
<feature type="domain" description="Transposase IS116/IS110/IS902 C-terminal" evidence="2">
    <location>
        <begin position="273"/>
        <end position="356"/>
    </location>
</feature>
<organism evidence="3 4">
    <name type="scientific">Novipirellula aureliae</name>
    <dbReference type="NCBI Taxonomy" id="2527966"/>
    <lineage>
        <taxon>Bacteria</taxon>
        <taxon>Pseudomonadati</taxon>
        <taxon>Planctomycetota</taxon>
        <taxon>Planctomycetia</taxon>
        <taxon>Pirellulales</taxon>
        <taxon>Pirellulaceae</taxon>
        <taxon>Novipirellula</taxon>
    </lineage>
</organism>
<evidence type="ECO:0000259" key="2">
    <source>
        <dbReference type="Pfam" id="PF02371"/>
    </source>
</evidence>
<dbReference type="GO" id="GO:0006313">
    <property type="term" value="P:DNA transposition"/>
    <property type="evidence" value="ECO:0007669"/>
    <property type="project" value="InterPro"/>
</dbReference>
<dbReference type="Pfam" id="PF02371">
    <property type="entry name" value="Transposase_20"/>
    <property type="match status" value="1"/>
</dbReference>
<dbReference type="PANTHER" id="PTHR33055">
    <property type="entry name" value="TRANSPOSASE FOR INSERTION SEQUENCE ELEMENT IS1111A"/>
    <property type="match status" value="1"/>
</dbReference>
<dbReference type="InterPro" id="IPR047650">
    <property type="entry name" value="Transpos_IS110"/>
</dbReference>
<dbReference type="InterPro" id="IPR002525">
    <property type="entry name" value="Transp_IS110-like_N"/>
</dbReference>
<comment type="caution">
    <text evidence="3">The sequence shown here is derived from an EMBL/GenBank/DDBJ whole genome shotgun (WGS) entry which is preliminary data.</text>
</comment>
<dbReference type="EMBL" id="SJPY01000010">
    <property type="protein sequence ID" value="TWU35189.1"/>
    <property type="molecule type" value="Genomic_DNA"/>
</dbReference>
<dbReference type="InterPro" id="IPR003346">
    <property type="entry name" value="Transposase_20"/>
</dbReference>
<accession>A0A5C6DK01</accession>
<evidence type="ECO:0000313" key="4">
    <source>
        <dbReference type="Proteomes" id="UP000315471"/>
    </source>
</evidence>
<dbReference type="PANTHER" id="PTHR33055:SF3">
    <property type="entry name" value="PUTATIVE TRANSPOSASE FOR IS117-RELATED"/>
    <property type="match status" value="1"/>
</dbReference>
<dbReference type="AlphaFoldDB" id="A0A5C6DK01"/>
<dbReference type="GO" id="GO:0004803">
    <property type="term" value="F:transposase activity"/>
    <property type="evidence" value="ECO:0007669"/>
    <property type="project" value="InterPro"/>
</dbReference>
<dbReference type="OrthoDB" id="9790935at2"/>
<proteinExistence type="predicted"/>
<dbReference type="NCBIfam" id="NF033542">
    <property type="entry name" value="transpos_IS110"/>
    <property type="match status" value="1"/>
</dbReference>
<keyword evidence="4" id="KW-1185">Reference proteome</keyword>
<dbReference type="RefSeq" id="WP_146602385.1">
    <property type="nucleotide sequence ID" value="NZ_SJPY01000010.1"/>
</dbReference>
<protein>
    <submittedName>
        <fullName evidence="3">Transposase</fullName>
    </submittedName>
</protein>
<dbReference type="GO" id="GO:0003677">
    <property type="term" value="F:DNA binding"/>
    <property type="evidence" value="ECO:0007669"/>
    <property type="project" value="InterPro"/>
</dbReference>
<reference evidence="3 4" key="1">
    <citation type="submission" date="2019-02" db="EMBL/GenBank/DDBJ databases">
        <title>Deep-cultivation of Planctomycetes and their phenomic and genomic characterization uncovers novel biology.</title>
        <authorList>
            <person name="Wiegand S."/>
            <person name="Jogler M."/>
            <person name="Boedeker C."/>
            <person name="Pinto D."/>
            <person name="Vollmers J."/>
            <person name="Rivas-Marin E."/>
            <person name="Kohn T."/>
            <person name="Peeters S.H."/>
            <person name="Heuer A."/>
            <person name="Rast P."/>
            <person name="Oberbeckmann S."/>
            <person name="Bunk B."/>
            <person name="Jeske O."/>
            <person name="Meyerdierks A."/>
            <person name="Storesund J.E."/>
            <person name="Kallscheuer N."/>
            <person name="Luecker S."/>
            <person name="Lage O.M."/>
            <person name="Pohl T."/>
            <person name="Merkel B.J."/>
            <person name="Hornburger P."/>
            <person name="Mueller R.-W."/>
            <person name="Bruemmer F."/>
            <person name="Labrenz M."/>
            <person name="Spormann A.M."/>
            <person name="Op Den Camp H."/>
            <person name="Overmann J."/>
            <person name="Amann R."/>
            <person name="Jetten M.S.M."/>
            <person name="Mascher T."/>
            <person name="Medema M.H."/>
            <person name="Devos D.P."/>
            <person name="Kaster A.-K."/>
            <person name="Ovreas L."/>
            <person name="Rohde M."/>
            <person name="Galperin M.Y."/>
            <person name="Jogler C."/>
        </authorList>
    </citation>
    <scope>NUCLEOTIDE SEQUENCE [LARGE SCALE GENOMIC DNA]</scope>
    <source>
        <strain evidence="3 4">Q31b</strain>
    </source>
</reference>